<name>A0A812A3T2_9EURY</name>
<organism evidence="2 3">
    <name type="scientific">Candidatus Argoarchaeum ethanivorans</name>
    <dbReference type="NCBI Taxonomy" id="2608793"/>
    <lineage>
        <taxon>Archaea</taxon>
        <taxon>Methanobacteriati</taxon>
        <taxon>Methanobacteriota</taxon>
        <taxon>Stenosarchaea group</taxon>
        <taxon>Methanomicrobia</taxon>
        <taxon>Methanosarcinales</taxon>
        <taxon>Methanosarcinales incertae sedis</taxon>
        <taxon>GOM Arc I cluster</taxon>
        <taxon>Candidatus Argoarchaeum</taxon>
    </lineage>
</organism>
<evidence type="ECO:0000313" key="2">
    <source>
        <dbReference type="EMBL" id="CAD7767323.1"/>
    </source>
</evidence>
<keyword evidence="1" id="KW-0812">Transmembrane</keyword>
<sequence>MASPTSVISSPMPLTDSVILTCASAAEYCALIVSFLLRKASTLAESLFSVATSFSCSCSIPTICWVSCSNCACSCALSVSAVRARSSLPASRAAFACEVCLSIFACSFVRCISSRFLEVATSATPRFTFRSISSCFW</sequence>
<accession>A0A812A3T2</accession>
<reference evidence="2" key="1">
    <citation type="submission" date="2020-12" db="EMBL/GenBank/DDBJ databases">
        <authorList>
            <person name="Hahn C.J."/>
            <person name="Laso-Perez R."/>
            <person name="Vulcano F."/>
            <person name="Vaziourakis K.-M."/>
            <person name="Stokke R."/>
            <person name="Steen I.H."/>
            <person name="Teske A."/>
            <person name="Boetius A."/>
            <person name="Liebeke M."/>
            <person name="Amann R."/>
            <person name="Knittel K."/>
        </authorList>
    </citation>
    <scope>NUCLEOTIDE SEQUENCE</scope>
    <source>
        <strain evidence="2">Gfbio:c6db26ca-90af-429b-aeed-0e3e8aed0b5e:GoM-Arc1_AMV-AAA_792_C10</strain>
    </source>
</reference>
<dbReference type="AlphaFoldDB" id="A0A812A3T2"/>
<protein>
    <submittedName>
        <fullName evidence="2">Uncharacterized protein</fullName>
    </submittedName>
</protein>
<feature type="transmembrane region" description="Helical" evidence="1">
    <location>
        <begin position="18"/>
        <end position="37"/>
    </location>
</feature>
<evidence type="ECO:0000313" key="3">
    <source>
        <dbReference type="Proteomes" id="UP000614580"/>
    </source>
</evidence>
<keyword evidence="1" id="KW-0472">Membrane</keyword>
<gene>
    <name evidence="2" type="ORF">DNFNHJIP_00731</name>
</gene>
<comment type="caution">
    <text evidence="2">The sequence shown here is derived from an EMBL/GenBank/DDBJ whole genome shotgun (WGS) entry which is preliminary data.</text>
</comment>
<proteinExistence type="predicted"/>
<dbReference type="Proteomes" id="UP000614580">
    <property type="component" value="Unassembled WGS sequence"/>
</dbReference>
<keyword evidence="1" id="KW-1133">Transmembrane helix</keyword>
<evidence type="ECO:0000256" key="1">
    <source>
        <dbReference type="SAM" id="Phobius"/>
    </source>
</evidence>
<dbReference type="EMBL" id="CAJHZY010000145">
    <property type="protein sequence ID" value="CAD7767323.1"/>
    <property type="molecule type" value="Genomic_DNA"/>
</dbReference>